<keyword evidence="6" id="KW-0227">DNA damage</keyword>
<evidence type="ECO:0000256" key="3">
    <source>
        <dbReference type="ARBA" id="ARBA00011918"/>
    </source>
</evidence>
<feature type="domain" description="Methylated-DNA-[protein]-cysteine S-methyltransferase DNA binding" evidence="9">
    <location>
        <begin position="92"/>
        <end position="171"/>
    </location>
</feature>
<evidence type="ECO:0000256" key="7">
    <source>
        <dbReference type="ARBA" id="ARBA00023204"/>
    </source>
</evidence>
<dbReference type="GO" id="GO:0003908">
    <property type="term" value="F:methylated-DNA-[protein]-cysteine S-methyltransferase activity"/>
    <property type="evidence" value="ECO:0007669"/>
    <property type="project" value="UniProtKB-EC"/>
</dbReference>
<evidence type="ECO:0000256" key="4">
    <source>
        <dbReference type="ARBA" id="ARBA00022603"/>
    </source>
</evidence>
<dbReference type="RefSeq" id="WP_217483367.1">
    <property type="nucleotide sequence ID" value="NZ_CADIJQ010000004.1"/>
</dbReference>
<keyword evidence="4 10" id="KW-0489">Methyltransferase</keyword>
<dbReference type="SUPFAM" id="SSF46767">
    <property type="entry name" value="Methylated DNA-protein cysteine methyltransferase, C-terminal domain"/>
    <property type="match status" value="1"/>
</dbReference>
<dbReference type="Gene3D" id="1.10.10.10">
    <property type="entry name" value="Winged helix-like DNA-binding domain superfamily/Winged helix DNA-binding domain"/>
    <property type="match status" value="1"/>
</dbReference>
<keyword evidence="5 10" id="KW-0808">Transferase</keyword>
<comment type="similarity">
    <text evidence="2">Belongs to the MGMT family.</text>
</comment>
<evidence type="ECO:0000256" key="6">
    <source>
        <dbReference type="ARBA" id="ARBA00022763"/>
    </source>
</evidence>
<dbReference type="PROSITE" id="PS00374">
    <property type="entry name" value="MGMT"/>
    <property type="match status" value="1"/>
</dbReference>
<organism evidence="10 11">
    <name type="scientific">Achromobacter kerstersii</name>
    <dbReference type="NCBI Taxonomy" id="1353890"/>
    <lineage>
        <taxon>Bacteria</taxon>
        <taxon>Pseudomonadati</taxon>
        <taxon>Pseudomonadota</taxon>
        <taxon>Betaproteobacteria</taxon>
        <taxon>Burkholderiales</taxon>
        <taxon>Alcaligenaceae</taxon>
        <taxon>Achromobacter</taxon>
    </lineage>
</organism>
<evidence type="ECO:0000313" key="10">
    <source>
        <dbReference type="EMBL" id="CAB3705634.1"/>
    </source>
</evidence>
<proteinExistence type="inferred from homology"/>
<accession>A0A6S7BAJ9</accession>
<dbReference type="Proteomes" id="UP000494269">
    <property type="component" value="Unassembled WGS sequence"/>
</dbReference>
<keyword evidence="11" id="KW-1185">Reference proteome</keyword>
<dbReference type="InterPro" id="IPR036388">
    <property type="entry name" value="WH-like_DNA-bd_sf"/>
</dbReference>
<reference evidence="10 11" key="1">
    <citation type="submission" date="2020-04" db="EMBL/GenBank/DDBJ databases">
        <authorList>
            <person name="De Canck E."/>
        </authorList>
    </citation>
    <scope>NUCLEOTIDE SEQUENCE [LARGE SCALE GENOMIC DNA]</scope>
    <source>
        <strain evidence="10 11">LMG 3441</strain>
    </source>
</reference>
<dbReference type="CDD" id="cd06445">
    <property type="entry name" value="ATase"/>
    <property type="match status" value="1"/>
</dbReference>
<dbReference type="SUPFAM" id="SSF53155">
    <property type="entry name" value="Methylated DNA-protein cysteine methyltransferase domain"/>
    <property type="match status" value="1"/>
</dbReference>
<dbReference type="EC" id="2.1.1.63" evidence="3"/>
<comment type="catalytic activity">
    <reaction evidence="8">
        <text>a 6-O-methyl-2'-deoxyguanosine in DNA + L-cysteinyl-[protein] = S-methyl-L-cysteinyl-[protein] + a 2'-deoxyguanosine in DNA</text>
        <dbReference type="Rhea" id="RHEA:24000"/>
        <dbReference type="Rhea" id="RHEA-COMP:10131"/>
        <dbReference type="Rhea" id="RHEA-COMP:10132"/>
        <dbReference type="Rhea" id="RHEA-COMP:11367"/>
        <dbReference type="Rhea" id="RHEA-COMP:11368"/>
        <dbReference type="ChEBI" id="CHEBI:29950"/>
        <dbReference type="ChEBI" id="CHEBI:82612"/>
        <dbReference type="ChEBI" id="CHEBI:85445"/>
        <dbReference type="ChEBI" id="CHEBI:85448"/>
        <dbReference type="EC" id="2.1.1.63"/>
    </reaction>
</comment>
<dbReference type="Gene3D" id="3.30.160.70">
    <property type="entry name" value="Methylated DNA-protein cysteine methyltransferase domain"/>
    <property type="match status" value="1"/>
</dbReference>
<sequence>MNATTHHFTLERVPTPIGLMLVLTDAQQRLRAVDWQDFESRMHTLLRRQYGNAAITLHDAAHASPATRALQAYFDGDVHAIDTLDVATGGTDFQRQVWQALRGIAGGAPISYSGLAQRIARPTAVRAVGLANGANPIGIVVPCHRVVGANASLTGYGGGLHRKRWLLDHEQKWSRIENNCDRPE</sequence>
<dbReference type="GO" id="GO:0006281">
    <property type="term" value="P:DNA repair"/>
    <property type="evidence" value="ECO:0007669"/>
    <property type="project" value="UniProtKB-KW"/>
</dbReference>
<evidence type="ECO:0000256" key="8">
    <source>
        <dbReference type="ARBA" id="ARBA00049348"/>
    </source>
</evidence>
<keyword evidence="7" id="KW-0234">DNA repair</keyword>
<name>A0A6S7BAJ9_9BURK</name>
<dbReference type="FunFam" id="1.10.10.10:FF:000214">
    <property type="entry name" value="Methylated-DNA--protein-cysteine methyltransferase"/>
    <property type="match status" value="1"/>
</dbReference>
<dbReference type="PANTHER" id="PTHR10815">
    <property type="entry name" value="METHYLATED-DNA--PROTEIN-CYSTEINE METHYLTRANSFERASE"/>
    <property type="match status" value="1"/>
</dbReference>
<dbReference type="InterPro" id="IPR036217">
    <property type="entry name" value="MethylDNA_cys_MeTrfase_DNAb"/>
</dbReference>
<protein>
    <recommendedName>
        <fullName evidence="3">methylated-DNA--[protein]-cysteine S-methyltransferase</fullName>
        <ecNumber evidence="3">2.1.1.63</ecNumber>
    </recommendedName>
</protein>
<evidence type="ECO:0000256" key="2">
    <source>
        <dbReference type="ARBA" id="ARBA00008711"/>
    </source>
</evidence>
<dbReference type="GO" id="GO:0032259">
    <property type="term" value="P:methylation"/>
    <property type="evidence" value="ECO:0007669"/>
    <property type="project" value="UniProtKB-KW"/>
</dbReference>
<evidence type="ECO:0000259" key="9">
    <source>
        <dbReference type="Pfam" id="PF01035"/>
    </source>
</evidence>
<dbReference type="InterPro" id="IPR001497">
    <property type="entry name" value="MethylDNA_cys_MeTrfase_AS"/>
</dbReference>
<dbReference type="InterPro" id="IPR036631">
    <property type="entry name" value="MGMT_N_sf"/>
</dbReference>
<dbReference type="PANTHER" id="PTHR10815:SF5">
    <property type="entry name" value="METHYLATED-DNA--PROTEIN-CYSTEINE METHYLTRANSFERASE"/>
    <property type="match status" value="1"/>
</dbReference>
<dbReference type="NCBIfam" id="TIGR00589">
    <property type="entry name" value="ogt"/>
    <property type="match status" value="1"/>
</dbReference>
<evidence type="ECO:0000256" key="5">
    <source>
        <dbReference type="ARBA" id="ARBA00022679"/>
    </source>
</evidence>
<comment type="catalytic activity">
    <reaction evidence="1">
        <text>a 4-O-methyl-thymidine in DNA + L-cysteinyl-[protein] = a thymidine in DNA + S-methyl-L-cysteinyl-[protein]</text>
        <dbReference type="Rhea" id="RHEA:53428"/>
        <dbReference type="Rhea" id="RHEA-COMP:10131"/>
        <dbReference type="Rhea" id="RHEA-COMP:10132"/>
        <dbReference type="Rhea" id="RHEA-COMP:13555"/>
        <dbReference type="Rhea" id="RHEA-COMP:13556"/>
        <dbReference type="ChEBI" id="CHEBI:29950"/>
        <dbReference type="ChEBI" id="CHEBI:82612"/>
        <dbReference type="ChEBI" id="CHEBI:137386"/>
        <dbReference type="ChEBI" id="CHEBI:137387"/>
        <dbReference type="EC" id="2.1.1.63"/>
    </reaction>
</comment>
<dbReference type="AlphaFoldDB" id="A0A6S7BAJ9"/>
<dbReference type="Pfam" id="PF01035">
    <property type="entry name" value="DNA_binding_1"/>
    <property type="match status" value="1"/>
</dbReference>
<dbReference type="EMBL" id="CADIJQ010000004">
    <property type="protein sequence ID" value="CAB3705634.1"/>
    <property type="molecule type" value="Genomic_DNA"/>
</dbReference>
<evidence type="ECO:0000313" key="11">
    <source>
        <dbReference type="Proteomes" id="UP000494269"/>
    </source>
</evidence>
<gene>
    <name evidence="10" type="primary">ogt_1</name>
    <name evidence="10" type="ORF">LMG3441_02811</name>
</gene>
<dbReference type="InterPro" id="IPR014048">
    <property type="entry name" value="MethylDNA_cys_MeTrfase_DNA-bd"/>
</dbReference>
<evidence type="ECO:0000256" key="1">
    <source>
        <dbReference type="ARBA" id="ARBA00001286"/>
    </source>
</evidence>